<comment type="similarity">
    <text evidence="7">Belongs to the TonB-dependent receptor family.</text>
</comment>
<dbReference type="RefSeq" id="WP_188243358.1">
    <property type="nucleotide sequence ID" value="NZ_JABTCF010000004.1"/>
</dbReference>
<evidence type="ECO:0000259" key="8">
    <source>
        <dbReference type="Pfam" id="PF07715"/>
    </source>
</evidence>
<proteinExistence type="inferred from homology"/>
<dbReference type="InterPro" id="IPR008969">
    <property type="entry name" value="CarboxyPept-like_regulatory"/>
</dbReference>
<dbReference type="PROSITE" id="PS52016">
    <property type="entry name" value="TONB_DEPENDENT_REC_3"/>
    <property type="match status" value="1"/>
</dbReference>
<evidence type="ECO:0000256" key="2">
    <source>
        <dbReference type="ARBA" id="ARBA00022448"/>
    </source>
</evidence>
<evidence type="ECO:0000256" key="5">
    <source>
        <dbReference type="ARBA" id="ARBA00023136"/>
    </source>
</evidence>
<dbReference type="InterPro" id="IPR039426">
    <property type="entry name" value="TonB-dep_rcpt-like"/>
</dbReference>
<evidence type="ECO:0000313" key="10">
    <source>
        <dbReference type="Proteomes" id="UP001166021"/>
    </source>
</evidence>
<protein>
    <submittedName>
        <fullName evidence="9">TonB-dependent receptor</fullName>
    </submittedName>
</protein>
<dbReference type="InterPro" id="IPR037066">
    <property type="entry name" value="Plug_dom_sf"/>
</dbReference>
<evidence type="ECO:0000256" key="1">
    <source>
        <dbReference type="ARBA" id="ARBA00004571"/>
    </source>
</evidence>
<keyword evidence="4 7" id="KW-0812">Transmembrane</keyword>
<organism evidence="9 10">
    <name type="scientific">Maribacter aquimaris</name>
    <dbReference type="NCBI Taxonomy" id="2737171"/>
    <lineage>
        <taxon>Bacteria</taxon>
        <taxon>Pseudomonadati</taxon>
        <taxon>Bacteroidota</taxon>
        <taxon>Flavobacteriia</taxon>
        <taxon>Flavobacteriales</taxon>
        <taxon>Flavobacteriaceae</taxon>
        <taxon>Maribacter</taxon>
    </lineage>
</organism>
<reference evidence="9" key="1">
    <citation type="submission" date="2020-05" db="EMBL/GenBank/DDBJ databases">
        <title>The draft genome sequence of Maribacter sp. ANRC-HE7.</title>
        <authorList>
            <person name="Mu L."/>
        </authorList>
    </citation>
    <scope>NUCLEOTIDE SEQUENCE</scope>
    <source>
        <strain evidence="9">ANRC-HE7</strain>
    </source>
</reference>
<dbReference type="NCBIfam" id="TIGR04057">
    <property type="entry name" value="SusC_RagA_signa"/>
    <property type="match status" value="1"/>
</dbReference>
<dbReference type="NCBIfam" id="TIGR04056">
    <property type="entry name" value="OMP_RagA_SusC"/>
    <property type="match status" value="1"/>
</dbReference>
<dbReference type="Gene3D" id="2.170.130.10">
    <property type="entry name" value="TonB-dependent receptor, plug domain"/>
    <property type="match status" value="1"/>
</dbReference>
<evidence type="ECO:0000313" key="9">
    <source>
        <dbReference type="EMBL" id="MBD0777847.1"/>
    </source>
</evidence>
<dbReference type="EMBL" id="JABTCF010000004">
    <property type="protein sequence ID" value="MBD0777847.1"/>
    <property type="molecule type" value="Genomic_DNA"/>
</dbReference>
<keyword evidence="2 7" id="KW-0813">Transport</keyword>
<keyword evidence="5 7" id="KW-0472">Membrane</keyword>
<dbReference type="InterPro" id="IPR012910">
    <property type="entry name" value="Plug_dom"/>
</dbReference>
<keyword evidence="3 7" id="KW-1134">Transmembrane beta strand</keyword>
<feature type="domain" description="TonB-dependent receptor plug" evidence="8">
    <location>
        <begin position="142"/>
        <end position="246"/>
    </location>
</feature>
<dbReference type="Gene3D" id="2.40.170.20">
    <property type="entry name" value="TonB-dependent receptor, beta-barrel domain"/>
    <property type="match status" value="1"/>
</dbReference>
<evidence type="ECO:0000256" key="3">
    <source>
        <dbReference type="ARBA" id="ARBA00022452"/>
    </source>
</evidence>
<name>A0ABR7V018_9FLAO</name>
<comment type="caution">
    <text evidence="9">The sequence shown here is derived from an EMBL/GenBank/DDBJ whole genome shotgun (WGS) entry which is preliminary data.</text>
</comment>
<dbReference type="Pfam" id="PF13715">
    <property type="entry name" value="CarbopepD_reg_2"/>
    <property type="match status" value="1"/>
</dbReference>
<dbReference type="InterPro" id="IPR023996">
    <property type="entry name" value="TonB-dep_OMP_SusC/RagA"/>
</dbReference>
<dbReference type="Pfam" id="PF07715">
    <property type="entry name" value="Plug"/>
    <property type="match status" value="1"/>
</dbReference>
<evidence type="ECO:0000256" key="4">
    <source>
        <dbReference type="ARBA" id="ARBA00022692"/>
    </source>
</evidence>
<evidence type="ECO:0000256" key="7">
    <source>
        <dbReference type="PROSITE-ProRule" id="PRU01360"/>
    </source>
</evidence>
<dbReference type="Gene3D" id="2.60.40.1120">
    <property type="entry name" value="Carboxypeptidase-like, regulatory domain"/>
    <property type="match status" value="1"/>
</dbReference>
<dbReference type="SUPFAM" id="SSF56935">
    <property type="entry name" value="Porins"/>
    <property type="match status" value="1"/>
</dbReference>
<comment type="subcellular location">
    <subcellularLocation>
        <location evidence="1 7">Cell outer membrane</location>
        <topology evidence="1 7">Multi-pass membrane protein</topology>
    </subcellularLocation>
</comment>
<keyword evidence="6 7" id="KW-0998">Cell outer membrane</keyword>
<dbReference type="SUPFAM" id="SSF49464">
    <property type="entry name" value="Carboxypeptidase regulatory domain-like"/>
    <property type="match status" value="1"/>
</dbReference>
<dbReference type="InterPro" id="IPR036942">
    <property type="entry name" value="Beta-barrel_TonB_sf"/>
</dbReference>
<dbReference type="Proteomes" id="UP001166021">
    <property type="component" value="Unassembled WGS sequence"/>
</dbReference>
<accession>A0ABR7V018</accession>
<keyword evidence="10" id="KW-1185">Reference proteome</keyword>
<evidence type="ECO:0000256" key="6">
    <source>
        <dbReference type="ARBA" id="ARBA00023237"/>
    </source>
</evidence>
<keyword evidence="9" id="KW-0675">Receptor</keyword>
<dbReference type="InterPro" id="IPR023997">
    <property type="entry name" value="TonB-dep_OMP_SusC/RagA_CS"/>
</dbReference>
<sequence length="1043" mass="114215">MQKKYWFSNLLENITSKNRTMKISILLFAFALFNLQANASYSDIKEDIQQSVSGTVIDESGMPIPGVSVVVKGTTNGVAADFDGNYTITVPGPESVLVFSFIGLVTEEVTVGNRQVINVTMKDDVQGLDEVVVIGYGTQKRSNLTGAISSIKSEDLNKVSVTRVDQALQGKAAGVMVSQASGKPGAAPTVNVRGVGSIGGTSPLWIVDGIRMETSNFFNANDVESIEILKDASASAIYGAQAAHGVVLVTTKRGASNNKTNINFKANTGISSPINLPTMLNRDQYIAAATASRAASGQLPEDSWSNVSGMADTNWSDELYSGSGIKQNYNLSISSGTDKANFYLSGNYDNEEGMMIDNEFERYSLRANSDFKLFDGKVKIGESVLLSRTIENPTYAANGIPWRSTPLMPVYDETNTYGGWGTGPSWYAGRNMVANEYQHHRKYTNNRINGNVYLEVDVLKGLKFRSTFGVNYTSWLGRYFDEAYNYGTNSNSVNSLTYASNNANTLTANYVLTYDKTIGDHSFKAMAGYEAVKGDGVGFNATKTGFTEDVSYSFATATGEASITDVNTIDKSYILSQFGRLNYGYKDKYLLEGTIRRDASSPKFGSNNLWGVFPSFSGAWRVSQEDFLKDNSLISNLKLRVSSGTLGSDNINNFLYSKSYHSTNSYYLFDSNGTNKVSGFFLSGFPNADVKWEEIKTTDIGIDLGLFNNKVSIVMDYYIKKTSDMLYAVTVPLSVGISKSHGSPEAVSMNIGEMKNTGFEFAVNYQETFNEFKLNISANTSFQKNELTKLTENAYINGGDGGQVLGSTTRSEVGHPLSSFYGYKYVKIIDSQSEIDALNAAAPNGLYQQSNTAPGDMLYEDINGDNQITDDDKTYLGNPWPKMIYGLTTNLEWRNLDFSLFLQGVQGVDVFNANKTLTQQIYADYNSSTEVLNAWTPDNQTNQPRLVQGDPNSNFANSSSYFVEDGSFLKVRNIQLGYTLPQSILSRFNMTNARVYISGENIMTFTKYSGIDPEVAGGSTSRGVDYDAYPQARTISVGVELSL</sequence>
<gene>
    <name evidence="9" type="ORF">HPE56_08580</name>
</gene>